<dbReference type="PIRSF" id="PIRSF001589">
    <property type="entry name" value="Asn_synthetase_glu-h"/>
    <property type="match status" value="1"/>
</dbReference>
<dbReference type="Gene3D" id="3.60.20.10">
    <property type="entry name" value="Glutamine Phosphoribosylpyrophosphate, subunit 1, domain 1"/>
    <property type="match status" value="1"/>
</dbReference>
<evidence type="ECO:0000256" key="3">
    <source>
        <dbReference type="ARBA" id="ARBA00022598"/>
    </source>
</evidence>
<dbReference type="Pfam" id="PF13537">
    <property type="entry name" value="GATase_7"/>
    <property type="match status" value="1"/>
</dbReference>
<keyword evidence="5 11" id="KW-0547">Nucleotide-binding</keyword>
<evidence type="ECO:0000259" key="13">
    <source>
        <dbReference type="PROSITE" id="PS51278"/>
    </source>
</evidence>
<evidence type="ECO:0000256" key="6">
    <source>
        <dbReference type="ARBA" id="ARBA00022840"/>
    </source>
</evidence>
<keyword evidence="7 10" id="KW-0061">Asparagine biosynthesis</keyword>
<evidence type="ECO:0000256" key="11">
    <source>
        <dbReference type="PIRSR" id="PIRSR001589-2"/>
    </source>
</evidence>
<dbReference type="PANTHER" id="PTHR11772:SF23">
    <property type="entry name" value="ASPARAGINE SYNTHETASE [GLUTAMINE-HYDROLYZING]"/>
    <property type="match status" value="1"/>
</dbReference>
<dbReference type="GO" id="GO:0005524">
    <property type="term" value="F:ATP binding"/>
    <property type="evidence" value="ECO:0007669"/>
    <property type="project" value="UniProtKB-KW"/>
</dbReference>
<evidence type="ECO:0000256" key="12">
    <source>
        <dbReference type="PIRSR" id="PIRSR001589-3"/>
    </source>
</evidence>
<dbReference type="Gene3D" id="3.40.50.620">
    <property type="entry name" value="HUPs"/>
    <property type="match status" value="1"/>
</dbReference>
<reference evidence="14" key="1">
    <citation type="journal article" date="2019" name="Philos. Trans. R. Soc. Lond., B, Biol. Sci.">
        <title>Targeted metagenomic recovery of four divergent viruses reveals shared and distinctive characteristics of giant viruses of marine eukaryotes.</title>
        <authorList>
            <person name="Needham D.M."/>
            <person name="Poirier C."/>
            <person name="Hehenberger E."/>
            <person name="Jimenez V."/>
            <person name="Swalwell J.E."/>
            <person name="Santoro A.E."/>
            <person name="Worden A.Z."/>
        </authorList>
    </citation>
    <scope>NUCLEOTIDE SEQUENCE</scope>
    <source>
        <strain evidence="14">MPacV-611</strain>
    </source>
</reference>
<feature type="binding site" evidence="11">
    <location>
        <position position="97"/>
    </location>
    <ligand>
        <name>L-glutamine</name>
        <dbReference type="ChEBI" id="CHEBI:58359"/>
    </ligand>
</feature>
<dbReference type="Pfam" id="PF00733">
    <property type="entry name" value="Asn_synthase"/>
    <property type="match status" value="2"/>
</dbReference>
<name>A0A5J6VLR7_9VIRU</name>
<dbReference type="SUPFAM" id="SSF56235">
    <property type="entry name" value="N-terminal nucleophile aminohydrolases (Ntn hydrolases)"/>
    <property type="match status" value="1"/>
</dbReference>
<dbReference type="InterPro" id="IPR017932">
    <property type="entry name" value="GATase_2_dom"/>
</dbReference>
<organism evidence="14">
    <name type="scientific">Megaviridae environmental sample</name>
    <dbReference type="NCBI Taxonomy" id="1737588"/>
    <lineage>
        <taxon>Viruses</taxon>
        <taxon>Varidnaviria</taxon>
        <taxon>Bamfordvirae</taxon>
        <taxon>Nucleocytoviricota</taxon>
        <taxon>Megaviricetes</taxon>
        <taxon>Imitervirales</taxon>
        <taxon>Mimiviridae</taxon>
        <taxon>environmental samples</taxon>
    </lineage>
</organism>
<sequence length="552" mass="64766">MCGIWALIEKTKQSCTPEQLQNFWDLKHRGPDNSHFETFNNIYLGFHRLAIMDTSFKSNQPYVIQEKDRTIVFICNGEIYNYKELDTLHDLNVSTSDCLVIPKLYSKFVKYNEDPTSWFDLFQNYSIKGEFAFMLFEFDHTKKLSRYFIGRDSIGVRPLYESVSDSDMDWYSSEIKGMTNFRSEVREFPPGNIKQVTCNVFDYTYKYLSFIDHLYDHLEISRTDECILKNIRETVCNSVKRRLDADRPIAFLLSGGVDSSLVCAIASKIIEQPIRTFCCGIKGSTDLEYARKVAEHIGSNHTEVHFTEQEGLQAIEDVIHTTETWDTTTIRASVGQYLVSKYISNHTDCKVVLVGEGPDEVCSSYLFNYYSPKDKLHDTAKEYVKNIHIYDGRRADRCTARWGLEARIPFLDLEFIKCYWQIPEGTRHPKHFGFEKYWLRKAFDGLDLLPDEILWRKKEAFSDGVSSKEKSWHHIIQDYVEKEFDHINYNNVFTSNIPTTKEAKFYRHIFYKKFGIMRDNILPKYWLPKWNKNGDENCSYVDPSARTLEVYS</sequence>
<comment type="catalytic activity">
    <reaction evidence="9">
        <text>L-aspartate + L-glutamine + ATP + H2O = L-asparagine + L-glutamate + AMP + diphosphate + H(+)</text>
        <dbReference type="Rhea" id="RHEA:12228"/>
        <dbReference type="ChEBI" id="CHEBI:15377"/>
        <dbReference type="ChEBI" id="CHEBI:15378"/>
        <dbReference type="ChEBI" id="CHEBI:29985"/>
        <dbReference type="ChEBI" id="CHEBI:29991"/>
        <dbReference type="ChEBI" id="CHEBI:30616"/>
        <dbReference type="ChEBI" id="CHEBI:33019"/>
        <dbReference type="ChEBI" id="CHEBI:58048"/>
        <dbReference type="ChEBI" id="CHEBI:58359"/>
        <dbReference type="ChEBI" id="CHEBI:456215"/>
        <dbReference type="EC" id="6.3.5.4"/>
    </reaction>
</comment>
<keyword evidence="6 11" id="KW-0067">ATP-binding</keyword>
<dbReference type="GO" id="GO:0006529">
    <property type="term" value="P:asparagine biosynthetic process"/>
    <property type="evidence" value="ECO:0007669"/>
    <property type="project" value="UniProtKB-KW"/>
</dbReference>
<accession>A0A5J6VLR7</accession>
<dbReference type="InterPro" id="IPR001962">
    <property type="entry name" value="Asn_synthase"/>
</dbReference>
<proteinExistence type="predicted"/>
<dbReference type="CDD" id="cd01991">
    <property type="entry name" value="Asn_synthase_B_C"/>
    <property type="match status" value="1"/>
</dbReference>
<dbReference type="EMBL" id="MN448287">
    <property type="protein sequence ID" value="QFG74431.1"/>
    <property type="molecule type" value="Genomic_DNA"/>
</dbReference>
<evidence type="ECO:0000256" key="7">
    <source>
        <dbReference type="ARBA" id="ARBA00022888"/>
    </source>
</evidence>
<keyword evidence="3" id="KW-0436">Ligase</keyword>
<dbReference type="SUPFAM" id="SSF52402">
    <property type="entry name" value="Adenine nucleotide alpha hydrolases-like"/>
    <property type="match status" value="1"/>
</dbReference>
<feature type="binding site" evidence="11">
    <location>
        <position position="252"/>
    </location>
    <ligand>
        <name>ATP</name>
        <dbReference type="ChEBI" id="CHEBI:30616"/>
    </ligand>
</feature>
<dbReference type="InterPro" id="IPR006426">
    <property type="entry name" value="Asn_synth_AEB"/>
</dbReference>
<protein>
    <recommendedName>
        <fullName evidence="2">asparagine synthase (glutamine-hydrolyzing)</fullName>
        <ecNumber evidence="2">6.3.5.4</ecNumber>
    </recommendedName>
    <alternativeName>
        <fullName evidence="8">Glutamine-dependent asparagine synthetase</fullName>
    </alternativeName>
</protein>
<dbReference type="PROSITE" id="PS51278">
    <property type="entry name" value="GATASE_TYPE_2"/>
    <property type="match status" value="1"/>
</dbReference>
<dbReference type="InterPro" id="IPR029055">
    <property type="entry name" value="Ntn_hydrolases_N"/>
</dbReference>
<keyword evidence="4 10" id="KW-0028">Amino-acid biosynthesis</keyword>
<evidence type="ECO:0000256" key="5">
    <source>
        <dbReference type="ARBA" id="ARBA00022741"/>
    </source>
</evidence>
<feature type="active site" description="For GATase activity" evidence="10">
    <location>
        <position position="2"/>
    </location>
</feature>
<feature type="site" description="Important for beta-aspartyl-AMP intermediate formation" evidence="12">
    <location>
        <position position="356"/>
    </location>
</feature>
<evidence type="ECO:0000256" key="8">
    <source>
        <dbReference type="ARBA" id="ARBA00030234"/>
    </source>
</evidence>
<evidence type="ECO:0000256" key="10">
    <source>
        <dbReference type="PIRSR" id="PIRSR001589-1"/>
    </source>
</evidence>
<evidence type="ECO:0000313" key="14">
    <source>
        <dbReference type="EMBL" id="QFG74431.1"/>
    </source>
</evidence>
<dbReference type="EC" id="6.3.5.4" evidence="2"/>
<dbReference type="PANTHER" id="PTHR11772">
    <property type="entry name" value="ASPARAGINE SYNTHETASE"/>
    <property type="match status" value="1"/>
</dbReference>
<evidence type="ECO:0000256" key="4">
    <source>
        <dbReference type="ARBA" id="ARBA00022605"/>
    </source>
</evidence>
<feature type="domain" description="Glutamine amidotransferase type-2" evidence="13">
    <location>
        <begin position="2"/>
        <end position="199"/>
    </location>
</feature>
<keyword evidence="10" id="KW-0315">Glutamine amidotransferase</keyword>
<dbReference type="InterPro" id="IPR014729">
    <property type="entry name" value="Rossmann-like_a/b/a_fold"/>
</dbReference>
<evidence type="ECO:0000256" key="9">
    <source>
        <dbReference type="ARBA" id="ARBA00048741"/>
    </source>
</evidence>
<comment type="pathway">
    <text evidence="1">Amino-acid biosynthesis; L-asparagine biosynthesis; L-asparagine from L-aspartate (L-Gln route): step 1/1.</text>
</comment>
<dbReference type="InterPro" id="IPR050795">
    <property type="entry name" value="Asn_Synthetase"/>
</dbReference>
<evidence type="ECO:0000256" key="2">
    <source>
        <dbReference type="ARBA" id="ARBA00012737"/>
    </source>
</evidence>
<evidence type="ECO:0000256" key="1">
    <source>
        <dbReference type="ARBA" id="ARBA00005187"/>
    </source>
</evidence>
<dbReference type="GO" id="GO:0004066">
    <property type="term" value="F:asparagine synthase (glutamine-hydrolyzing) activity"/>
    <property type="evidence" value="ECO:0007669"/>
    <property type="project" value="UniProtKB-EC"/>
</dbReference>